<organism evidence="3 4">
    <name type="scientific">Flammeovirga agarivorans</name>
    <dbReference type="NCBI Taxonomy" id="2726742"/>
    <lineage>
        <taxon>Bacteria</taxon>
        <taxon>Pseudomonadati</taxon>
        <taxon>Bacteroidota</taxon>
        <taxon>Cytophagia</taxon>
        <taxon>Cytophagales</taxon>
        <taxon>Flammeovirgaceae</taxon>
        <taxon>Flammeovirga</taxon>
    </lineage>
</organism>
<dbReference type="Proteomes" id="UP000585050">
    <property type="component" value="Unassembled WGS sequence"/>
</dbReference>
<dbReference type="InterPro" id="IPR035986">
    <property type="entry name" value="PKD_dom_sf"/>
</dbReference>
<dbReference type="SUPFAM" id="SSF49299">
    <property type="entry name" value="PKD domain"/>
    <property type="match status" value="1"/>
</dbReference>
<dbReference type="Gene3D" id="2.60.40.10">
    <property type="entry name" value="Immunoglobulins"/>
    <property type="match status" value="1"/>
</dbReference>
<dbReference type="CDD" id="cd00146">
    <property type="entry name" value="PKD"/>
    <property type="match status" value="1"/>
</dbReference>
<dbReference type="Pfam" id="PF18911">
    <property type="entry name" value="PKD_4"/>
    <property type="match status" value="1"/>
</dbReference>
<evidence type="ECO:0000256" key="1">
    <source>
        <dbReference type="SAM" id="SignalP"/>
    </source>
</evidence>
<gene>
    <name evidence="3" type="ORF">HGP29_03895</name>
</gene>
<evidence type="ECO:0000313" key="3">
    <source>
        <dbReference type="EMBL" id="NLR90330.1"/>
    </source>
</evidence>
<accession>A0A7X8SHG5</accession>
<sequence length="505" mass="56220">MKQNIYSIFSLVILFWMASCTEKAPSLGPNPTSDDVSFTAVPTSENANIYEFTNTTPNSIAYWSFGTGASGKGETVTAEYAVQGDYDVTLLVVTADGQAEATKTITIESTDFTLLDREDYNLLTGGADSINGKSWVFDKMTLGHMGVGPGPTFADGETFEPTWWQGGPLAKEGLGMYDDVLNFNLNGFKFNLENNGDTYAKSYMADWFTSRGGSIIQDSDDHTYAITFEDQSDWTWSISDRDGKKYLTFSGDAFPGWHVGGSQEYEVITLNEDELYLRTVGENTDEAWYFGFVREGFERPIIEKPYQSEDIFDNFAGNTNVSFVADGALSFVTGVSNFDFNDNDAESVGRYVRTDAAGEDGWIQNYQTELPYRIDLTERHVFKMKVYLMPSNDYTTVTPAGETAGWLNADTPLATTVALRLESSEHGEAWRSRAEVAHTIGSDQLGHWVELTFDYSSVMTDGNFNWAWDAPAIGNDFYDKVIIQIGGEGHTRPGTFYISDFRLEE</sequence>
<dbReference type="PROSITE" id="PS50093">
    <property type="entry name" value="PKD"/>
    <property type="match status" value="1"/>
</dbReference>
<name>A0A7X8SHG5_9BACT</name>
<reference evidence="3 4" key="1">
    <citation type="submission" date="2020-04" db="EMBL/GenBank/DDBJ databases">
        <title>Flammeovirga sp. SR4, a novel species isolated from seawater.</title>
        <authorList>
            <person name="Wang X."/>
        </authorList>
    </citation>
    <scope>NUCLEOTIDE SEQUENCE [LARGE SCALE GENOMIC DNA]</scope>
    <source>
        <strain evidence="3 4">SR4</strain>
    </source>
</reference>
<dbReference type="InterPro" id="IPR022409">
    <property type="entry name" value="PKD/Chitinase_dom"/>
</dbReference>
<dbReference type="SMART" id="SM00089">
    <property type="entry name" value="PKD"/>
    <property type="match status" value="1"/>
</dbReference>
<feature type="signal peptide" evidence="1">
    <location>
        <begin position="1"/>
        <end position="24"/>
    </location>
</feature>
<keyword evidence="1" id="KW-0732">Signal</keyword>
<dbReference type="RefSeq" id="WP_168881033.1">
    <property type="nucleotide sequence ID" value="NZ_JABAIL010000001.1"/>
</dbReference>
<dbReference type="InterPro" id="IPR000601">
    <property type="entry name" value="PKD_dom"/>
</dbReference>
<evidence type="ECO:0000313" key="4">
    <source>
        <dbReference type="Proteomes" id="UP000585050"/>
    </source>
</evidence>
<comment type="caution">
    <text evidence="3">The sequence shown here is derived from an EMBL/GenBank/DDBJ whole genome shotgun (WGS) entry which is preliminary data.</text>
</comment>
<protein>
    <recommendedName>
        <fullName evidence="2">PKD domain-containing protein</fullName>
    </recommendedName>
</protein>
<dbReference type="PROSITE" id="PS51257">
    <property type="entry name" value="PROKAR_LIPOPROTEIN"/>
    <property type="match status" value="1"/>
</dbReference>
<evidence type="ECO:0000259" key="2">
    <source>
        <dbReference type="PROSITE" id="PS50093"/>
    </source>
</evidence>
<proteinExistence type="predicted"/>
<feature type="chain" id="PRO_5031558648" description="PKD domain-containing protein" evidence="1">
    <location>
        <begin position="25"/>
        <end position="505"/>
    </location>
</feature>
<keyword evidence="4" id="KW-1185">Reference proteome</keyword>
<dbReference type="AlphaFoldDB" id="A0A7X8SHG5"/>
<dbReference type="InterPro" id="IPR013783">
    <property type="entry name" value="Ig-like_fold"/>
</dbReference>
<dbReference type="EMBL" id="JABAIL010000001">
    <property type="protein sequence ID" value="NLR90330.1"/>
    <property type="molecule type" value="Genomic_DNA"/>
</dbReference>
<feature type="domain" description="PKD" evidence="2">
    <location>
        <begin position="63"/>
        <end position="114"/>
    </location>
</feature>